<dbReference type="OrthoDB" id="9800666at2"/>
<protein>
    <recommendedName>
        <fullName evidence="5">Lipoprotein with Yx(FWY)xxD motif</fullName>
    </recommendedName>
</protein>
<reference evidence="3 4" key="1">
    <citation type="submission" date="2019-06" db="EMBL/GenBank/DDBJ databases">
        <title>Persicimonas caeni gen. nov., sp. nov., a predatory bacterium isolated from solar saltern.</title>
        <authorList>
            <person name="Wang S."/>
        </authorList>
    </citation>
    <scope>NUCLEOTIDE SEQUENCE [LARGE SCALE GENOMIC DNA]</scope>
    <source>
        <strain evidence="3 4">YN101</strain>
    </source>
</reference>
<name>A0A4Y6PXF9_PERCE</name>
<evidence type="ECO:0000256" key="2">
    <source>
        <dbReference type="SAM" id="SignalP"/>
    </source>
</evidence>
<feature type="signal peptide" evidence="2">
    <location>
        <begin position="1"/>
        <end position="19"/>
    </location>
</feature>
<proteinExistence type="predicted"/>
<accession>A0A4Y6PXF9</accession>
<gene>
    <name evidence="3" type="ORF">FIV42_20400</name>
</gene>
<dbReference type="RefSeq" id="WP_141199479.1">
    <property type="nucleotide sequence ID" value="NZ_CP041186.1"/>
</dbReference>
<keyword evidence="2" id="KW-0732">Signal</keyword>
<feature type="compositionally biased region" description="Acidic residues" evidence="1">
    <location>
        <begin position="43"/>
        <end position="52"/>
    </location>
</feature>
<feature type="compositionally biased region" description="Basic and acidic residues" evidence="1">
    <location>
        <begin position="23"/>
        <end position="42"/>
    </location>
</feature>
<dbReference type="PANTHER" id="PTHR39335:SF1">
    <property type="entry name" value="BLL4220 PROTEIN"/>
    <property type="match status" value="1"/>
</dbReference>
<dbReference type="Pfam" id="PF03640">
    <property type="entry name" value="Lipoprotein_15"/>
    <property type="match status" value="2"/>
</dbReference>
<evidence type="ECO:0000313" key="4">
    <source>
        <dbReference type="Proteomes" id="UP000315995"/>
    </source>
</evidence>
<dbReference type="Proteomes" id="UP000315995">
    <property type="component" value="Chromosome"/>
</dbReference>
<sequence length="209" mass="23011">MKNLLALLCAALVSLGLTACDDQAERDTDRTKTTTEEARAEEEMAEGEEEMAEAEEEMAEAEEEMAEAQEEMAEAEEEMAMIEVAEKEPFGEYLVNAEGMSLYMFEADTKGEKSACDAACAEAWPPVTVESAEMLTASEELDDAMLGTIERPDGTMQVAYNGWPLYTFVKDTNAGDTMGQDKEGFGAEWYLMSPDGEKIEAEEDEQAVR</sequence>
<dbReference type="AlphaFoldDB" id="A0A4Y6PXF9"/>
<dbReference type="PANTHER" id="PTHR39335">
    <property type="entry name" value="BLL4220 PROTEIN"/>
    <property type="match status" value="1"/>
</dbReference>
<dbReference type="InterPro" id="IPR005297">
    <property type="entry name" value="Lipoprotein_repeat"/>
</dbReference>
<evidence type="ECO:0000313" key="3">
    <source>
        <dbReference type="EMBL" id="QDG53018.1"/>
    </source>
</evidence>
<organism evidence="3 4">
    <name type="scientific">Persicimonas caeni</name>
    <dbReference type="NCBI Taxonomy" id="2292766"/>
    <lineage>
        <taxon>Bacteria</taxon>
        <taxon>Deltaproteobacteria</taxon>
        <taxon>Bradymonadales</taxon>
        <taxon>Bradymonadaceae</taxon>
        <taxon>Persicimonas</taxon>
    </lineage>
</organism>
<dbReference type="EMBL" id="CP041186">
    <property type="protein sequence ID" value="QDG53018.1"/>
    <property type="molecule type" value="Genomic_DNA"/>
</dbReference>
<dbReference type="PROSITE" id="PS51257">
    <property type="entry name" value="PROKAR_LIPOPROTEIN"/>
    <property type="match status" value="1"/>
</dbReference>
<evidence type="ECO:0000256" key="1">
    <source>
        <dbReference type="SAM" id="MobiDB-lite"/>
    </source>
</evidence>
<feature type="region of interest" description="Disordered" evidence="1">
    <location>
        <begin position="23"/>
        <end position="52"/>
    </location>
</feature>
<keyword evidence="4" id="KW-1185">Reference proteome</keyword>
<dbReference type="GO" id="GO:0043448">
    <property type="term" value="P:alkane catabolic process"/>
    <property type="evidence" value="ECO:0007669"/>
    <property type="project" value="TreeGrafter"/>
</dbReference>
<accession>A0A5B8Y8X7</accession>
<feature type="chain" id="PRO_5030106627" description="Lipoprotein with Yx(FWY)xxD motif" evidence="2">
    <location>
        <begin position="20"/>
        <end position="209"/>
    </location>
</feature>
<evidence type="ECO:0008006" key="5">
    <source>
        <dbReference type="Google" id="ProtNLM"/>
    </source>
</evidence>